<keyword evidence="2" id="KW-1185">Reference proteome</keyword>
<organism evidence="1 2">
    <name type="scientific">Trifolium pratense</name>
    <name type="common">Red clover</name>
    <dbReference type="NCBI Taxonomy" id="57577"/>
    <lineage>
        <taxon>Eukaryota</taxon>
        <taxon>Viridiplantae</taxon>
        <taxon>Streptophyta</taxon>
        <taxon>Embryophyta</taxon>
        <taxon>Tracheophyta</taxon>
        <taxon>Spermatophyta</taxon>
        <taxon>Magnoliopsida</taxon>
        <taxon>eudicotyledons</taxon>
        <taxon>Gunneridae</taxon>
        <taxon>Pentapetalae</taxon>
        <taxon>rosids</taxon>
        <taxon>fabids</taxon>
        <taxon>Fabales</taxon>
        <taxon>Fabaceae</taxon>
        <taxon>Papilionoideae</taxon>
        <taxon>50 kb inversion clade</taxon>
        <taxon>NPAAA clade</taxon>
        <taxon>Hologalegina</taxon>
        <taxon>IRL clade</taxon>
        <taxon>Trifolieae</taxon>
        <taxon>Trifolium</taxon>
    </lineage>
</organism>
<evidence type="ECO:0000313" key="2">
    <source>
        <dbReference type="Proteomes" id="UP001177021"/>
    </source>
</evidence>
<evidence type="ECO:0000313" key="1">
    <source>
        <dbReference type="EMBL" id="CAJ2645677.1"/>
    </source>
</evidence>
<reference evidence="1" key="1">
    <citation type="submission" date="2023-10" db="EMBL/GenBank/DDBJ databases">
        <authorList>
            <person name="Rodriguez Cubillos JULIANA M."/>
            <person name="De Vega J."/>
        </authorList>
    </citation>
    <scope>NUCLEOTIDE SEQUENCE</scope>
</reference>
<name>A0ACB0JQH7_TRIPR</name>
<dbReference type="Proteomes" id="UP001177021">
    <property type="component" value="Unassembled WGS sequence"/>
</dbReference>
<gene>
    <name evidence="1" type="ORF">MILVUS5_LOCUS14530</name>
</gene>
<sequence>MIEDIKFYSNQITKIALQRRKSFQCCHGGVVGKRNEKCSKCMTTLMYDHGPSYQKIKASFLLSFVKLSLFSTVFSLMVVHFAMYLLLSFQLLSYYYCSPC</sequence>
<comment type="caution">
    <text evidence="1">The sequence shown here is derived from an EMBL/GenBank/DDBJ whole genome shotgun (WGS) entry which is preliminary data.</text>
</comment>
<proteinExistence type="predicted"/>
<accession>A0ACB0JQH7</accession>
<protein>
    <submittedName>
        <fullName evidence="1">Uncharacterized protein</fullName>
    </submittedName>
</protein>
<dbReference type="EMBL" id="CASHSV030000098">
    <property type="protein sequence ID" value="CAJ2645677.1"/>
    <property type="molecule type" value="Genomic_DNA"/>
</dbReference>